<dbReference type="Proteomes" id="UP000694423">
    <property type="component" value="Unplaced"/>
</dbReference>
<evidence type="ECO:0000313" key="1">
    <source>
        <dbReference type="Ensembl" id="ENSDNVP00000016445.1"/>
    </source>
</evidence>
<reference evidence="1" key="1">
    <citation type="submission" date="2025-08" db="UniProtKB">
        <authorList>
            <consortium name="Ensembl"/>
        </authorList>
    </citation>
    <scope>IDENTIFICATION</scope>
</reference>
<dbReference type="InterPro" id="IPR024130">
    <property type="entry name" value="DAP1/DAPL1"/>
</dbReference>
<organism evidence="1 2">
    <name type="scientific">Dromaius novaehollandiae</name>
    <name type="common">Emu</name>
    <dbReference type="NCBI Taxonomy" id="8790"/>
    <lineage>
        <taxon>Eukaryota</taxon>
        <taxon>Metazoa</taxon>
        <taxon>Chordata</taxon>
        <taxon>Craniata</taxon>
        <taxon>Vertebrata</taxon>
        <taxon>Euteleostomi</taxon>
        <taxon>Archelosauria</taxon>
        <taxon>Archosauria</taxon>
        <taxon>Dinosauria</taxon>
        <taxon>Saurischia</taxon>
        <taxon>Theropoda</taxon>
        <taxon>Coelurosauria</taxon>
        <taxon>Aves</taxon>
        <taxon>Palaeognathae</taxon>
        <taxon>Casuariiformes</taxon>
        <taxon>Dromaiidae</taxon>
        <taxon>Dromaius</taxon>
    </lineage>
</organism>
<protein>
    <submittedName>
        <fullName evidence="1">Uncharacterized protein</fullName>
    </submittedName>
</protein>
<dbReference type="Ensembl" id="ENSDNVT00000019747.1">
    <property type="protein sequence ID" value="ENSDNVP00000016445.1"/>
    <property type="gene ID" value="ENSDNVG00000011528.1"/>
</dbReference>
<proteinExistence type="predicted"/>
<sequence length="96" mass="10747">RPSPPRGAFHRRGVKAGGMCVVQKHCRRARLTQEKSKDCRGWERGSPSKVFAFQSGQGDKDFPSAAAQVARQKPQPCLEKLPLHHCINQLIHQPHS</sequence>
<dbReference type="AlphaFoldDB" id="A0A8C4K181"/>
<accession>A0A8C4K181</accession>
<reference evidence="1" key="2">
    <citation type="submission" date="2025-09" db="UniProtKB">
        <authorList>
            <consortium name="Ensembl"/>
        </authorList>
    </citation>
    <scope>IDENTIFICATION</scope>
</reference>
<dbReference type="Pfam" id="PF15228">
    <property type="entry name" value="DAP"/>
    <property type="match status" value="1"/>
</dbReference>
<keyword evidence="2" id="KW-1185">Reference proteome</keyword>
<name>A0A8C4K181_DRONO</name>
<evidence type="ECO:0000313" key="2">
    <source>
        <dbReference type="Proteomes" id="UP000694423"/>
    </source>
</evidence>